<reference evidence="2" key="1">
    <citation type="submission" date="2021-01" db="EMBL/GenBank/DDBJ databases">
        <authorList>
            <person name="Corre E."/>
            <person name="Pelletier E."/>
            <person name="Niang G."/>
            <person name="Scheremetjew M."/>
            <person name="Finn R."/>
            <person name="Kale V."/>
            <person name="Holt S."/>
            <person name="Cochrane G."/>
            <person name="Meng A."/>
            <person name="Brown T."/>
            <person name="Cohen L."/>
        </authorList>
    </citation>
    <scope>NUCLEOTIDE SEQUENCE</scope>
    <source>
        <strain evidence="2">CCMP1594</strain>
    </source>
</reference>
<dbReference type="SUPFAM" id="SSF47473">
    <property type="entry name" value="EF-hand"/>
    <property type="match status" value="1"/>
</dbReference>
<name>A0A7S4D3Y6_9EUGL</name>
<gene>
    <name evidence="2" type="ORF">EGYM00163_LOCUS26563</name>
</gene>
<keyword evidence="1" id="KW-0175">Coiled coil</keyword>
<protein>
    <recommendedName>
        <fullName evidence="3">EF-hand domain-containing protein</fullName>
    </recommendedName>
</protein>
<evidence type="ECO:0000256" key="1">
    <source>
        <dbReference type="SAM" id="Coils"/>
    </source>
</evidence>
<dbReference type="Gene3D" id="1.10.238.10">
    <property type="entry name" value="EF-hand"/>
    <property type="match status" value="1"/>
</dbReference>
<accession>A0A7S4D3Y6</accession>
<evidence type="ECO:0008006" key="3">
    <source>
        <dbReference type="Google" id="ProtNLM"/>
    </source>
</evidence>
<dbReference type="AlphaFoldDB" id="A0A7S4D3Y6"/>
<proteinExistence type="predicted"/>
<dbReference type="EMBL" id="HBJA01075735">
    <property type="protein sequence ID" value="CAE0815406.1"/>
    <property type="molecule type" value="Transcribed_RNA"/>
</dbReference>
<feature type="coiled-coil region" evidence="1">
    <location>
        <begin position="5"/>
        <end position="74"/>
    </location>
</feature>
<sequence>MREAHATMKAKVKSMELEMSQMQTREERLFEERMRKDDTIQHLQHQQQGLMKELRQAKEKLETALAKIEHKDTSQHKARVWNLVDEPQGALQGLDLKDVVSAFDEGTRGEYRLMKCRTESSVVNGLLVFLRYSLPDFAGAEVGNALSAGSPRDTETKIAAIMAAFRALDLPNLDAVRSLLRSALHKSNLTASHNYPLYALIAYLGKVTMYSLDLKEADKRKFQKETGWKEPGVSASWRAIDMIEALVDATSVRPVGQDIGIQCNEVEQCDEEEEALFTHYADKLDLDLDGDVLPTDAAQAEGYLNAIRQCLKECIGGLHSVFMYYCSSDKKYHGMNEHEFWRFCRDLEVYKNCADQRTRVKKIFLVALSGEDHTEGPGRSELSQSGWVKTLIWMANETMASYGRLPERVAAFVDRILANSKRFKVQGFRNMIYGKQVQRVADAFRKRLLRVFHVYSDRDRKMMTQSAFKSLCKDAVLIDSIFTHDAVQDVFQHSQLEEEDDGMLIFSEFQEALIAIALYKNPNPYTSMDRRVEYFFEKQLLLPLKHKLK</sequence>
<organism evidence="2">
    <name type="scientific">Eutreptiella gymnastica</name>
    <dbReference type="NCBI Taxonomy" id="73025"/>
    <lineage>
        <taxon>Eukaryota</taxon>
        <taxon>Discoba</taxon>
        <taxon>Euglenozoa</taxon>
        <taxon>Euglenida</taxon>
        <taxon>Spirocuta</taxon>
        <taxon>Euglenophyceae</taxon>
        <taxon>Eutreptiales</taxon>
        <taxon>Eutreptiaceae</taxon>
        <taxon>Eutreptiella</taxon>
    </lineage>
</organism>
<dbReference type="InterPro" id="IPR011992">
    <property type="entry name" value="EF-hand-dom_pair"/>
</dbReference>
<evidence type="ECO:0000313" key="2">
    <source>
        <dbReference type="EMBL" id="CAE0815406.1"/>
    </source>
</evidence>